<accession>A0A1X7ARL5</accession>
<proteinExistence type="predicted"/>
<dbReference type="OrthoDB" id="9932264at2"/>
<keyword evidence="1" id="KW-1133">Transmembrane helix</keyword>
<keyword evidence="3" id="KW-1185">Reference proteome</keyword>
<keyword evidence="1" id="KW-0472">Membrane</keyword>
<gene>
    <name evidence="2" type="ORF">EHSB41UT_04764</name>
</gene>
<sequence length="119" mass="13008">MHKEIFTKLIGTIIAISALYFLIVIFSDNKNIDLTDITIYMGFATIGSVLGLVFGYIFYNFFANNLFLTAIIAAAAVLIASTQSALLVQYPMSDLCICIAFIIISGDVAKIRHGMSVDK</sequence>
<dbReference type="EMBL" id="FWPT01000021">
    <property type="protein sequence ID" value="SMA50946.1"/>
    <property type="molecule type" value="Genomic_DNA"/>
</dbReference>
<evidence type="ECO:0000313" key="2">
    <source>
        <dbReference type="EMBL" id="SMA50946.1"/>
    </source>
</evidence>
<feature type="transmembrane region" description="Helical" evidence="1">
    <location>
        <begin position="9"/>
        <end position="27"/>
    </location>
</feature>
<reference evidence="2 3" key="1">
    <citation type="submission" date="2017-03" db="EMBL/GenBank/DDBJ databases">
        <authorList>
            <person name="Afonso C.L."/>
            <person name="Miller P.J."/>
            <person name="Scott M.A."/>
            <person name="Spackman E."/>
            <person name="Goraichik I."/>
            <person name="Dimitrov K.M."/>
            <person name="Suarez D.L."/>
            <person name="Swayne D.E."/>
        </authorList>
    </citation>
    <scope>NUCLEOTIDE SEQUENCE [LARGE SCALE GENOMIC DNA]</scope>
    <source>
        <strain evidence="2">SB41UT1</strain>
    </source>
</reference>
<organism evidence="2 3">
    <name type="scientific">Parendozoicomonas haliclonae</name>
    <dbReference type="NCBI Taxonomy" id="1960125"/>
    <lineage>
        <taxon>Bacteria</taxon>
        <taxon>Pseudomonadati</taxon>
        <taxon>Pseudomonadota</taxon>
        <taxon>Gammaproteobacteria</taxon>
        <taxon>Oceanospirillales</taxon>
        <taxon>Endozoicomonadaceae</taxon>
        <taxon>Parendozoicomonas</taxon>
    </lineage>
</organism>
<name>A0A1X7ARL5_9GAMM</name>
<dbReference type="Proteomes" id="UP000196573">
    <property type="component" value="Unassembled WGS sequence"/>
</dbReference>
<feature type="transmembrane region" description="Helical" evidence="1">
    <location>
        <begin position="66"/>
        <end position="86"/>
    </location>
</feature>
<dbReference type="AlphaFoldDB" id="A0A1X7ARL5"/>
<keyword evidence="1" id="KW-0812">Transmembrane</keyword>
<feature type="transmembrane region" description="Helical" evidence="1">
    <location>
        <begin position="39"/>
        <end position="59"/>
    </location>
</feature>
<evidence type="ECO:0000256" key="1">
    <source>
        <dbReference type="SAM" id="Phobius"/>
    </source>
</evidence>
<evidence type="ECO:0000313" key="3">
    <source>
        <dbReference type="Proteomes" id="UP000196573"/>
    </source>
</evidence>
<protein>
    <submittedName>
        <fullName evidence="2">Uncharacterized protein</fullName>
    </submittedName>
</protein>
<dbReference type="RefSeq" id="WP_087113388.1">
    <property type="nucleotide sequence ID" value="NZ_CBCSCN010000022.1"/>
</dbReference>